<protein>
    <submittedName>
        <fullName evidence="1">Uncharacterized protein</fullName>
    </submittedName>
</protein>
<sequence length="93" mass="10521">MRDAVNERNEMERARNEMGVEIAMLQKEVDQLTAELCSNRGSLDRVIHERDAVQNDLGDGGTTPGNARRSEGLGTSVERRSQKKPHRLEIENF</sequence>
<proteinExistence type="predicted"/>
<comment type="caution">
    <text evidence="1">The sequence shown here is derived from an EMBL/GenBank/DDBJ whole genome shotgun (WGS) entry which is preliminary data.</text>
</comment>
<evidence type="ECO:0000313" key="2">
    <source>
        <dbReference type="Proteomes" id="UP001234297"/>
    </source>
</evidence>
<gene>
    <name evidence="1" type="ORF">MRB53_024139</name>
</gene>
<dbReference type="Proteomes" id="UP001234297">
    <property type="component" value="Chromosome 7"/>
</dbReference>
<dbReference type="EMBL" id="CM056815">
    <property type="protein sequence ID" value="KAJ8630816.1"/>
    <property type="molecule type" value="Genomic_DNA"/>
</dbReference>
<reference evidence="1 2" key="1">
    <citation type="journal article" date="2022" name="Hortic Res">
        <title>A haplotype resolved chromosomal level avocado genome allows analysis of novel avocado genes.</title>
        <authorList>
            <person name="Nath O."/>
            <person name="Fletcher S.J."/>
            <person name="Hayward A."/>
            <person name="Shaw L.M."/>
            <person name="Masouleh A.K."/>
            <person name="Furtado A."/>
            <person name="Henry R.J."/>
            <person name="Mitter N."/>
        </authorList>
    </citation>
    <scope>NUCLEOTIDE SEQUENCE [LARGE SCALE GENOMIC DNA]</scope>
    <source>
        <strain evidence="2">cv. Hass</strain>
    </source>
</reference>
<evidence type="ECO:0000313" key="1">
    <source>
        <dbReference type="EMBL" id="KAJ8630816.1"/>
    </source>
</evidence>
<accession>A0ACC2LC93</accession>
<organism evidence="1 2">
    <name type="scientific">Persea americana</name>
    <name type="common">Avocado</name>
    <dbReference type="NCBI Taxonomy" id="3435"/>
    <lineage>
        <taxon>Eukaryota</taxon>
        <taxon>Viridiplantae</taxon>
        <taxon>Streptophyta</taxon>
        <taxon>Embryophyta</taxon>
        <taxon>Tracheophyta</taxon>
        <taxon>Spermatophyta</taxon>
        <taxon>Magnoliopsida</taxon>
        <taxon>Magnoliidae</taxon>
        <taxon>Laurales</taxon>
        <taxon>Lauraceae</taxon>
        <taxon>Persea</taxon>
    </lineage>
</organism>
<name>A0ACC2LC93_PERAE</name>
<keyword evidence="2" id="KW-1185">Reference proteome</keyword>